<evidence type="ECO:0000259" key="8">
    <source>
        <dbReference type="PROSITE" id="PS51757"/>
    </source>
</evidence>
<dbReference type="InterPro" id="IPR036961">
    <property type="entry name" value="Kinesin_motor_dom_sf"/>
</dbReference>
<dbReference type="GeneID" id="25562257"/>
<dbReference type="Gene3D" id="1.20.5.190">
    <property type="match status" value="1"/>
</dbReference>
<proteinExistence type="inferred from homology"/>
<dbReference type="InterPro" id="IPR000048">
    <property type="entry name" value="IQ_motif_EF-hand-BS"/>
</dbReference>
<gene>
    <name evidence="9" type="ORF">AMSG_02589</name>
</gene>
<keyword evidence="5 6" id="KW-0009">Actin-binding</keyword>
<keyword evidence="4 6" id="KW-0505">Motor protein</keyword>
<dbReference type="Gene3D" id="1.20.5.4820">
    <property type="match status" value="1"/>
</dbReference>
<evidence type="ECO:0000256" key="6">
    <source>
        <dbReference type="PROSITE-ProRule" id="PRU00782"/>
    </source>
</evidence>
<dbReference type="Gene3D" id="1.20.120.720">
    <property type="entry name" value="Myosin VI head, motor domain, U50 subdomain"/>
    <property type="match status" value="1"/>
</dbReference>
<dbReference type="PRINTS" id="PR00193">
    <property type="entry name" value="MYOSINHEAVY"/>
</dbReference>
<evidence type="ECO:0000313" key="9">
    <source>
        <dbReference type="EMBL" id="KNC47564.1"/>
    </source>
</evidence>
<dbReference type="SUPFAM" id="SSF52540">
    <property type="entry name" value="P-loop containing nucleoside triphosphate hydrolases"/>
    <property type="match status" value="1"/>
</dbReference>
<evidence type="ECO:0000259" key="7">
    <source>
        <dbReference type="PROSITE" id="PS51456"/>
    </source>
</evidence>
<evidence type="ECO:0000256" key="4">
    <source>
        <dbReference type="ARBA" id="ARBA00023175"/>
    </source>
</evidence>
<reference evidence="9 10" key="1">
    <citation type="submission" date="2010-05" db="EMBL/GenBank/DDBJ databases">
        <title>The Genome Sequence of Thecamonas trahens ATCC 50062.</title>
        <authorList>
            <consortium name="The Broad Institute Genome Sequencing Platform"/>
            <person name="Russ C."/>
            <person name="Cuomo C."/>
            <person name="Shea T."/>
            <person name="Young S.K."/>
            <person name="Zeng Q."/>
            <person name="Koehrsen M."/>
            <person name="Haas B."/>
            <person name="Borodovsky M."/>
            <person name="Guigo R."/>
            <person name="Alvarado L."/>
            <person name="Berlin A."/>
            <person name="Bochicchio J."/>
            <person name="Borenstein D."/>
            <person name="Chapman S."/>
            <person name="Chen Z."/>
            <person name="Freedman E."/>
            <person name="Gellesch M."/>
            <person name="Goldberg J."/>
            <person name="Griggs A."/>
            <person name="Gujja S."/>
            <person name="Heilman E."/>
            <person name="Heiman D."/>
            <person name="Hepburn T."/>
            <person name="Howarth C."/>
            <person name="Jen D."/>
            <person name="Larson L."/>
            <person name="Mehta T."/>
            <person name="Park D."/>
            <person name="Pearson M."/>
            <person name="Roberts A."/>
            <person name="Saif S."/>
            <person name="Shenoy N."/>
            <person name="Sisk P."/>
            <person name="Stolte C."/>
            <person name="Sykes S."/>
            <person name="Thomson T."/>
            <person name="Walk T."/>
            <person name="White J."/>
            <person name="Yandava C."/>
            <person name="Burger G."/>
            <person name="Gray M.W."/>
            <person name="Holland P.W.H."/>
            <person name="King N."/>
            <person name="Lang F.B.F."/>
            <person name="Roger A.J."/>
            <person name="Ruiz-Trillo I."/>
            <person name="Lander E."/>
            <person name="Nusbaum C."/>
        </authorList>
    </citation>
    <scope>NUCLEOTIDE SEQUENCE [LARGE SCALE GENOMIC DNA]</scope>
    <source>
        <strain evidence="9 10">ATCC 50062</strain>
    </source>
</reference>
<dbReference type="InterPro" id="IPR010926">
    <property type="entry name" value="Myosin_TH1"/>
</dbReference>
<feature type="domain" description="TH1" evidence="8">
    <location>
        <begin position="1043"/>
        <end position="1227"/>
    </location>
</feature>
<accession>A0A0L0D5F8</accession>
<dbReference type="InterPro" id="IPR001609">
    <property type="entry name" value="Myosin_head_motor_dom-like"/>
</dbReference>
<dbReference type="PROSITE" id="PS51456">
    <property type="entry name" value="MYOSIN_MOTOR"/>
    <property type="match status" value="1"/>
</dbReference>
<organism evidence="9 10">
    <name type="scientific">Thecamonas trahens ATCC 50062</name>
    <dbReference type="NCBI Taxonomy" id="461836"/>
    <lineage>
        <taxon>Eukaryota</taxon>
        <taxon>Apusozoa</taxon>
        <taxon>Apusomonadida</taxon>
        <taxon>Apusomonadidae</taxon>
        <taxon>Thecamonas</taxon>
    </lineage>
</organism>
<evidence type="ECO:0000256" key="5">
    <source>
        <dbReference type="ARBA" id="ARBA00023203"/>
    </source>
</evidence>
<dbReference type="GO" id="GO:0005886">
    <property type="term" value="C:plasma membrane"/>
    <property type="evidence" value="ECO:0007669"/>
    <property type="project" value="TreeGrafter"/>
</dbReference>
<dbReference type="Pfam" id="PF06017">
    <property type="entry name" value="Myosin_TH1"/>
    <property type="match status" value="1"/>
</dbReference>
<keyword evidence="1 6" id="KW-0547">Nucleotide-binding</keyword>
<dbReference type="GO" id="GO:0051015">
    <property type="term" value="F:actin filament binding"/>
    <property type="evidence" value="ECO:0007669"/>
    <property type="project" value="TreeGrafter"/>
</dbReference>
<dbReference type="RefSeq" id="XP_013759496.1">
    <property type="nucleotide sequence ID" value="XM_013904042.1"/>
</dbReference>
<dbReference type="FunFam" id="1.10.10.820:FF:000001">
    <property type="entry name" value="Myosin heavy chain"/>
    <property type="match status" value="1"/>
</dbReference>
<name>A0A0L0D5F8_THETB</name>
<keyword evidence="3 6" id="KW-0518">Myosin</keyword>
<dbReference type="GO" id="GO:0016459">
    <property type="term" value="C:myosin complex"/>
    <property type="evidence" value="ECO:0007669"/>
    <property type="project" value="UniProtKB-KW"/>
</dbReference>
<dbReference type="Pfam" id="PF00612">
    <property type="entry name" value="IQ"/>
    <property type="match status" value="3"/>
</dbReference>
<feature type="region of interest" description="Actin-binding" evidence="6">
    <location>
        <begin position="591"/>
        <end position="613"/>
    </location>
</feature>
<dbReference type="AlphaFoldDB" id="A0A0L0D5F8"/>
<dbReference type="Proteomes" id="UP000054408">
    <property type="component" value="Unassembled WGS sequence"/>
</dbReference>
<dbReference type="SMART" id="SM00242">
    <property type="entry name" value="MYSc"/>
    <property type="match status" value="1"/>
</dbReference>
<dbReference type="PANTHER" id="PTHR13140:SF679">
    <property type="entry name" value="UNCONVENTIONAL MYOSIN IC"/>
    <property type="match status" value="1"/>
</dbReference>
<dbReference type="OrthoDB" id="6108017at2759"/>
<comment type="similarity">
    <text evidence="6">Belongs to the TRAFAC class myosin-kinesin ATPase superfamily. Myosin family.</text>
</comment>
<dbReference type="PROSITE" id="PS50096">
    <property type="entry name" value="IQ"/>
    <property type="match status" value="5"/>
</dbReference>
<evidence type="ECO:0000256" key="3">
    <source>
        <dbReference type="ARBA" id="ARBA00023123"/>
    </source>
</evidence>
<keyword evidence="2 6" id="KW-0067">ATP-binding</keyword>
<dbReference type="eggNOG" id="KOG0164">
    <property type="taxonomic scope" value="Eukaryota"/>
</dbReference>
<dbReference type="GO" id="GO:0007015">
    <property type="term" value="P:actin filament organization"/>
    <property type="evidence" value="ECO:0007669"/>
    <property type="project" value="TreeGrafter"/>
</dbReference>
<dbReference type="GO" id="GO:0005737">
    <property type="term" value="C:cytoplasm"/>
    <property type="evidence" value="ECO:0007669"/>
    <property type="project" value="TreeGrafter"/>
</dbReference>
<dbReference type="Gene3D" id="1.10.10.820">
    <property type="match status" value="1"/>
</dbReference>
<dbReference type="EMBL" id="GL349447">
    <property type="protein sequence ID" value="KNC47564.1"/>
    <property type="molecule type" value="Genomic_DNA"/>
</dbReference>
<feature type="domain" description="Myosin motor" evidence="7">
    <location>
        <begin position="26"/>
        <end position="716"/>
    </location>
</feature>
<dbReference type="Pfam" id="PF00063">
    <property type="entry name" value="Myosin_head"/>
    <property type="match status" value="1"/>
</dbReference>
<dbReference type="PANTHER" id="PTHR13140">
    <property type="entry name" value="MYOSIN"/>
    <property type="match status" value="1"/>
</dbReference>
<dbReference type="PROSITE" id="PS51757">
    <property type="entry name" value="TH1"/>
    <property type="match status" value="1"/>
</dbReference>
<feature type="binding site" evidence="6">
    <location>
        <begin position="120"/>
        <end position="127"/>
    </location>
    <ligand>
        <name>ATP</name>
        <dbReference type="ChEBI" id="CHEBI:30616"/>
    </ligand>
</feature>
<evidence type="ECO:0000256" key="2">
    <source>
        <dbReference type="ARBA" id="ARBA00022840"/>
    </source>
</evidence>
<dbReference type="Gene3D" id="1.20.58.530">
    <property type="match status" value="1"/>
</dbReference>
<dbReference type="InterPro" id="IPR027417">
    <property type="entry name" value="P-loop_NTPase"/>
</dbReference>
<evidence type="ECO:0000313" key="10">
    <source>
        <dbReference type="Proteomes" id="UP000054408"/>
    </source>
</evidence>
<dbReference type="STRING" id="461836.A0A0L0D5F8"/>
<keyword evidence="10" id="KW-1185">Reference proteome</keyword>
<evidence type="ECO:0000256" key="1">
    <source>
        <dbReference type="ARBA" id="ARBA00022741"/>
    </source>
</evidence>
<protein>
    <submittedName>
        <fullName evidence="9">Myosin-Ia</fullName>
    </submittedName>
</protein>
<dbReference type="GO" id="GO:0030048">
    <property type="term" value="P:actin filament-based movement"/>
    <property type="evidence" value="ECO:0007669"/>
    <property type="project" value="TreeGrafter"/>
</dbReference>
<dbReference type="GO" id="GO:0006897">
    <property type="term" value="P:endocytosis"/>
    <property type="evidence" value="ECO:0007669"/>
    <property type="project" value="TreeGrafter"/>
</dbReference>
<sequence>MSQEPAMADHGGTSEAAVAGPAGGCVAVHDLVLLDKADVPTVAKTLEQRFVDGAVYTCISSVVLAVNPFRRPDGLYGPSVMEGYFGKAARSQPPHIYALANDAYHAMLETNVSQTIIISGESGAGKTESSRICMHFIAAVSGNRAADVDSVKDSLLGSNPILEAFGNAQTLRNDNSSRFGKFMEIQFDARGSPLGGCVSVYLLEKSRVVRPAPGERSFHAFYFMLAGAPPELRAELDLNHPPEFFPSLARSGTYTVPSIDDAAGYAELVAAMTTLGFPADSQTALFRLLAAVLHLSRVSFVAAAGSKGDVASVADGAVLADVARLLGVSADGLGKALTSHTIETRGEAINIPLSPERADDTRDSLGAALYDAMFSHIVTLINASISSPAPAAASIGVLDIYGFEILHSNTFEQFCINYTNEKLQKLFIDLTLSAEQAEYAAEGIAWVPVDYFDNGVICELIEGRGGVFDVLDEETVLPKTSDTSFVAKLEVTKPGSSPYFALAATHRALKLPRLSFRVEHYAGFVEYTAVSFLEKNKTKTYPDFASLLAASSEALHVCLAPALGAGSTSASSRRGVRKRAATTVSVFKRQLASLIQTLTASHAHYIRCIKPNDERSPTIFDFERVEHQIQYLGLLENVRVARAGFCFREPVDSFVARYKMLAQDSCWPHPTGLSLPQAVHAILAARGIDKSQYQMGKTKVFVKDPASVFALEDARTAALPRLVTLIQAWWRGVATRAALAAAAAATTIATAWRAFVARRFFVEHRAAVRIARAWRSFGLRAWCARALAASTIARAWRCSKAREARRHQLAARDIQRTARGFLARTAVARTTAASRIGAICRGRYVRAHIDDITAEARAAKERARQDAAAAAIQAQVRGLLARRAYARARAATKIQAAWRGHVQQQAYIKRRAGERVASFVLRVALERRFARAKAVTHIAAAWRGRVARLAFKRLMAARKLQKWIRALWAVQLLSGIEQALASLTPKVWPDAVVDGAQEDARATLYHMYLAWRARVYRDACTETKRIAMWRRVRASEMFKASKAKVYAASVQLAFAGDALGLGTAGSKSARELAKAMAKVGDESSIIFSAPIAKVNRSFKHDENAVALSRRHLFRLKGKSFKVKSVTPIEAISSLSCSPFGDCYMVLTFDGVEHHDMVFACERLVEFAVRLLDQLQAVTEAGRSGATSHVAAASRMAAATSHTHARVEFGDRLVFQEPKGEYVLLFDASSEARPDGHGGGYKIAKIKGAKNTGKVVVPPS</sequence>
<dbReference type="SMART" id="SM00015">
    <property type="entry name" value="IQ"/>
    <property type="match status" value="6"/>
</dbReference>
<dbReference type="GO" id="GO:0005524">
    <property type="term" value="F:ATP binding"/>
    <property type="evidence" value="ECO:0007669"/>
    <property type="project" value="UniProtKB-UniRule"/>
</dbReference>
<dbReference type="Gene3D" id="3.40.850.10">
    <property type="entry name" value="Kinesin motor domain"/>
    <property type="match status" value="1"/>
</dbReference>
<dbReference type="GO" id="GO:0000146">
    <property type="term" value="F:microfilament motor activity"/>
    <property type="evidence" value="ECO:0007669"/>
    <property type="project" value="TreeGrafter"/>
</dbReference>